<sequence>MKTNAGLRKMLNDMGCHTHKGMRRFPYGTLGNLFPTPPIRFANLKIFKAEGLCVPVLGIFIDQKHQSTPEPYLQAVVYHEVGHWRDPLVWLSLLAIPALFSMLYLLASTGGLIFLWGIYLLLAGGYFVGIWKERRADAYARRHMADYDVYDKPFIPGRS</sequence>
<evidence type="ECO:0000313" key="3">
    <source>
        <dbReference type="Proteomes" id="UP000248886"/>
    </source>
</evidence>
<name>A0A2W1KIW3_ACIFR</name>
<dbReference type="Proteomes" id="UP000248886">
    <property type="component" value="Unassembled WGS sequence"/>
</dbReference>
<comment type="caution">
    <text evidence="2">The sequence shown here is derived from an EMBL/GenBank/DDBJ whole genome shotgun (WGS) entry which is preliminary data.</text>
</comment>
<dbReference type="RefSeq" id="WP_054608673.1">
    <property type="nucleotide sequence ID" value="NZ_AP025160.1"/>
</dbReference>
<proteinExistence type="predicted"/>
<reference evidence="2 3" key="1">
    <citation type="submission" date="2018-06" db="EMBL/GenBank/DDBJ databases">
        <title>Draft sequence of Acidithiobacillus ferrooxidans CCM 4253.</title>
        <authorList>
            <person name="Moya-Beltran A."/>
            <person name="Castro M."/>
            <person name="Covarrubias P.C."/>
            <person name="Issotta F."/>
            <person name="Janiczek O."/>
            <person name="Mandl M."/>
            <person name="Kucera J."/>
            <person name="Quatrini R."/>
        </authorList>
    </citation>
    <scope>NUCLEOTIDE SEQUENCE [LARGE SCALE GENOMIC DNA]</scope>
    <source>
        <strain evidence="2 3">CCM 4253</strain>
    </source>
</reference>
<organism evidence="2 3">
    <name type="scientific">Acidithiobacillus ferrooxidans</name>
    <name type="common">Thiobacillus ferrooxidans</name>
    <dbReference type="NCBI Taxonomy" id="920"/>
    <lineage>
        <taxon>Bacteria</taxon>
        <taxon>Pseudomonadati</taxon>
        <taxon>Pseudomonadota</taxon>
        <taxon>Acidithiobacillia</taxon>
        <taxon>Acidithiobacillales</taxon>
        <taxon>Acidithiobacillaceae</taxon>
        <taxon>Acidithiobacillus</taxon>
    </lineage>
</organism>
<keyword evidence="1" id="KW-0812">Transmembrane</keyword>
<feature type="transmembrane region" description="Helical" evidence="1">
    <location>
        <begin position="113"/>
        <end position="131"/>
    </location>
</feature>
<dbReference type="AlphaFoldDB" id="A0A2W1KIW3"/>
<dbReference type="OrthoDB" id="825401at2"/>
<feature type="transmembrane region" description="Helical" evidence="1">
    <location>
        <begin position="88"/>
        <end position="107"/>
    </location>
</feature>
<keyword evidence="1" id="KW-1133">Transmembrane helix</keyword>
<accession>A0A2W1KIW3</accession>
<protein>
    <submittedName>
        <fullName evidence="2">Uncharacterized protein</fullName>
    </submittedName>
</protein>
<evidence type="ECO:0000256" key="1">
    <source>
        <dbReference type="SAM" id="Phobius"/>
    </source>
</evidence>
<evidence type="ECO:0000313" key="2">
    <source>
        <dbReference type="EMBL" id="PZD82405.1"/>
    </source>
</evidence>
<gene>
    <name evidence="2" type="ORF">DN052_05150</name>
</gene>
<dbReference type="EMBL" id="QKQP01000001">
    <property type="protein sequence ID" value="PZD82405.1"/>
    <property type="molecule type" value="Genomic_DNA"/>
</dbReference>
<keyword evidence="1" id="KW-0472">Membrane</keyword>